<evidence type="ECO:0000313" key="1">
    <source>
        <dbReference type="EMBL" id="KAI8530590.1"/>
    </source>
</evidence>
<gene>
    <name evidence="1" type="ORF">RHMOL_Rhmol11G0071100</name>
</gene>
<accession>A0ACC0LPE0</accession>
<comment type="caution">
    <text evidence="1">The sequence shown here is derived from an EMBL/GenBank/DDBJ whole genome shotgun (WGS) entry which is preliminary data.</text>
</comment>
<dbReference type="Proteomes" id="UP001062846">
    <property type="component" value="Chromosome 11"/>
</dbReference>
<proteinExistence type="predicted"/>
<name>A0ACC0LPE0_RHOML</name>
<reference evidence="1" key="1">
    <citation type="submission" date="2022-02" db="EMBL/GenBank/DDBJ databases">
        <title>Plant Genome Project.</title>
        <authorList>
            <person name="Zhang R.-G."/>
        </authorList>
    </citation>
    <scope>NUCLEOTIDE SEQUENCE</scope>
    <source>
        <strain evidence="1">AT1</strain>
    </source>
</reference>
<keyword evidence="2" id="KW-1185">Reference proteome</keyword>
<protein>
    <submittedName>
        <fullName evidence="1">Uncharacterized protein</fullName>
    </submittedName>
</protein>
<evidence type="ECO:0000313" key="2">
    <source>
        <dbReference type="Proteomes" id="UP001062846"/>
    </source>
</evidence>
<organism evidence="1 2">
    <name type="scientific">Rhododendron molle</name>
    <name type="common">Chinese azalea</name>
    <name type="synonym">Azalea mollis</name>
    <dbReference type="NCBI Taxonomy" id="49168"/>
    <lineage>
        <taxon>Eukaryota</taxon>
        <taxon>Viridiplantae</taxon>
        <taxon>Streptophyta</taxon>
        <taxon>Embryophyta</taxon>
        <taxon>Tracheophyta</taxon>
        <taxon>Spermatophyta</taxon>
        <taxon>Magnoliopsida</taxon>
        <taxon>eudicotyledons</taxon>
        <taxon>Gunneridae</taxon>
        <taxon>Pentapetalae</taxon>
        <taxon>asterids</taxon>
        <taxon>Ericales</taxon>
        <taxon>Ericaceae</taxon>
        <taxon>Ericoideae</taxon>
        <taxon>Rhodoreae</taxon>
        <taxon>Rhododendron</taxon>
    </lineage>
</organism>
<dbReference type="EMBL" id="CM046398">
    <property type="protein sequence ID" value="KAI8530590.1"/>
    <property type="molecule type" value="Genomic_DNA"/>
</dbReference>
<sequence length="185" mass="20437">MCLIAEGCTQTLRVVGASIIHGKNDTPGYMPRGREQLPRDPAGLAKKNKSQARTMNPEKWVFILILPFLFFRFCSSIDGNLLVSSGETFALGFFSPENSSRRYVGIWYNKISERTVVWVANRDDPINGTTIVLSFNKNGNLEIYDHTRNLPVWDTNITAGSYSARLLDSGNLALFQGDSGSGGVV</sequence>